<dbReference type="SUPFAM" id="SSF48452">
    <property type="entry name" value="TPR-like"/>
    <property type="match status" value="1"/>
</dbReference>
<dbReference type="InterPro" id="IPR011990">
    <property type="entry name" value="TPR-like_helical_dom_sf"/>
</dbReference>
<sequence length="691" mass="75768">MPSNWWKKVLGNIETGAAARRSQLADIEDLVKAVNCHARSLALLAEPIRQRGISATRLALVELIADMERRFPGNREQSLYASVELSLRRLSPENQERVKALAVFHGGVNLAVLQVMMEWEQEDVDDIARELISTGLATENPYLHISLDPALCPYLREQLTAAGLGNDGQTPALPQTFDEIQTRWAAAMRDYVDFLVQQRKQKPEIAATLTLLELANLFAVLEYSQQAGDAAATIALTTDLYSLLQNLGKPRLLVKVGQMRDAAAERLGASWSHAQFEAQRTRTEQLLADGQYPAAYNAATALLQQARAMGMQAYDGADYDLAMACMIMAEVFYRSGNAAPALPLLIEARQGFAAIATAQDSKAAARMAAKCLSEQGHCLSDLGRLDEAAAAYEERIRLGEQQGDERGVAVGKFQLGTVYLYQRLYPQALAAYEQARDQFAQLQELSMVATAWHQIGIAYQEAGQPEAAEAAYQESYRLEVQLHDTTGQADTLGQLGNLYDAALNRPEQAAQFYRQAANICQQLDDKAGEGRQMNNLAETLRKLRHYEQARAAIQRAITCKTEFSHATTPWTAWAILANIETDCGNEAAASNAKQQAIAAYLAYRRDGGENHDTEGRIAHAVRQTLSADGTTAAIVLLQDYLANSDLPNHARTYLNALIAVLSGNPDPNLAAANDLDYGMAAEILLLIEAQR</sequence>
<keyword evidence="1" id="KW-0802">TPR repeat</keyword>
<accession>A0A0F3IF58</accession>
<protein>
    <submittedName>
        <fullName evidence="2">Uncharacterized protein</fullName>
    </submittedName>
</protein>
<evidence type="ECO:0000256" key="1">
    <source>
        <dbReference type="PROSITE-ProRule" id="PRU00339"/>
    </source>
</evidence>
<dbReference type="Gene3D" id="1.25.40.10">
    <property type="entry name" value="Tetratricopeptide repeat domain"/>
    <property type="match status" value="2"/>
</dbReference>
<gene>
    <name evidence="2" type="ORF">VZ94_18510</name>
</gene>
<dbReference type="PATRIC" id="fig|1632867.3.peg.2828"/>
<dbReference type="OrthoDB" id="5618688at2"/>
<dbReference type="EMBL" id="LAJX01000235">
    <property type="protein sequence ID" value="KJV05396.1"/>
    <property type="molecule type" value="Genomic_DNA"/>
</dbReference>
<dbReference type="PROSITE" id="PS50005">
    <property type="entry name" value="TPR"/>
    <property type="match status" value="1"/>
</dbReference>
<evidence type="ECO:0000313" key="2">
    <source>
        <dbReference type="EMBL" id="KJV05396.1"/>
    </source>
</evidence>
<dbReference type="PANTHER" id="PTHR10098:SF108">
    <property type="entry name" value="TETRATRICOPEPTIDE REPEAT PROTEIN 28"/>
    <property type="match status" value="1"/>
</dbReference>
<evidence type="ECO:0000313" key="3">
    <source>
        <dbReference type="Proteomes" id="UP000033684"/>
    </source>
</evidence>
<feature type="repeat" description="TPR" evidence="1">
    <location>
        <begin position="449"/>
        <end position="482"/>
    </location>
</feature>
<dbReference type="InterPro" id="IPR019734">
    <property type="entry name" value="TPR_rpt"/>
</dbReference>
<keyword evidence="3" id="KW-1185">Reference proteome</keyword>
<reference evidence="3" key="1">
    <citation type="submission" date="2015-03" db="EMBL/GenBank/DDBJ databases">
        <title>Draft genome sequence of a novel methanotroph (Sn10-6) isolated from flooded ricefield rhizosphere in India.</title>
        <authorList>
            <person name="Pandit P.S."/>
            <person name="Pore S.D."/>
            <person name="Arora P."/>
            <person name="Kapse N.G."/>
            <person name="Dhakephalkar P.K."/>
            <person name="Rahalkar M.C."/>
        </authorList>
    </citation>
    <scope>NUCLEOTIDE SEQUENCE [LARGE SCALE GENOMIC DNA]</scope>
    <source>
        <strain evidence="3">Sn10-6</strain>
    </source>
</reference>
<dbReference type="Pfam" id="PF13374">
    <property type="entry name" value="TPR_10"/>
    <property type="match status" value="1"/>
</dbReference>
<comment type="caution">
    <text evidence="2">The sequence shown here is derived from an EMBL/GenBank/DDBJ whole genome shotgun (WGS) entry which is preliminary data.</text>
</comment>
<dbReference type="Proteomes" id="UP000033684">
    <property type="component" value="Unassembled WGS sequence"/>
</dbReference>
<dbReference type="SMART" id="SM00028">
    <property type="entry name" value="TPR"/>
    <property type="match status" value="5"/>
</dbReference>
<proteinExistence type="predicted"/>
<dbReference type="PANTHER" id="PTHR10098">
    <property type="entry name" value="RAPSYN-RELATED"/>
    <property type="match status" value="1"/>
</dbReference>
<dbReference type="Pfam" id="PF13424">
    <property type="entry name" value="TPR_12"/>
    <property type="match status" value="1"/>
</dbReference>
<dbReference type="AlphaFoldDB" id="A0A0F3IF58"/>
<reference evidence="2 3" key="2">
    <citation type="journal article" date="2016" name="Microb. Ecol.">
        <title>Genome Characteristics of a Novel Type I Methanotroph (Sn10-6) Isolated from a Flooded Indian Rice Field.</title>
        <authorList>
            <person name="Rahalkar M.C."/>
            <person name="Pandit P.S."/>
            <person name="Dhakephalkar P.K."/>
            <person name="Pore S."/>
            <person name="Arora P."/>
            <person name="Kapse N."/>
        </authorList>
    </citation>
    <scope>NUCLEOTIDE SEQUENCE [LARGE SCALE GENOMIC DNA]</scope>
    <source>
        <strain evidence="2 3">Sn10-6</strain>
    </source>
</reference>
<name>A0A0F3IF58_9GAMM</name>
<organism evidence="2 3">
    <name type="scientific">Methylocucumis oryzae</name>
    <dbReference type="NCBI Taxonomy" id="1632867"/>
    <lineage>
        <taxon>Bacteria</taxon>
        <taxon>Pseudomonadati</taxon>
        <taxon>Pseudomonadota</taxon>
        <taxon>Gammaproteobacteria</taxon>
        <taxon>Methylococcales</taxon>
        <taxon>Methylococcaceae</taxon>
        <taxon>Methylocucumis</taxon>
    </lineage>
</organism>
<dbReference type="RefSeq" id="WP_045780356.1">
    <property type="nucleotide sequence ID" value="NZ_LAJX01000235.1"/>
</dbReference>